<dbReference type="EMBL" id="CAJOBE010000527">
    <property type="protein sequence ID" value="CAF3654641.1"/>
    <property type="molecule type" value="Genomic_DNA"/>
</dbReference>
<reference evidence="4" key="1">
    <citation type="submission" date="2021-02" db="EMBL/GenBank/DDBJ databases">
        <authorList>
            <person name="Nowell W R."/>
        </authorList>
    </citation>
    <scope>NUCLEOTIDE SEQUENCE</scope>
</reference>
<evidence type="ECO:0000313" key="5">
    <source>
        <dbReference type="EMBL" id="CAF1501924.1"/>
    </source>
</evidence>
<evidence type="ECO:0000256" key="1">
    <source>
        <dbReference type="SAM" id="MobiDB-lite"/>
    </source>
</evidence>
<evidence type="ECO:0000313" key="8">
    <source>
        <dbReference type="Proteomes" id="UP000663854"/>
    </source>
</evidence>
<dbReference type="Proteomes" id="UP000663854">
    <property type="component" value="Unassembled WGS sequence"/>
</dbReference>
<organism evidence="4 8">
    <name type="scientific">Rotaria sordida</name>
    <dbReference type="NCBI Taxonomy" id="392033"/>
    <lineage>
        <taxon>Eukaryota</taxon>
        <taxon>Metazoa</taxon>
        <taxon>Spiralia</taxon>
        <taxon>Gnathifera</taxon>
        <taxon>Rotifera</taxon>
        <taxon>Eurotatoria</taxon>
        <taxon>Bdelloidea</taxon>
        <taxon>Philodinida</taxon>
        <taxon>Philodinidae</taxon>
        <taxon>Rotaria</taxon>
    </lineage>
</organism>
<dbReference type="Proteomes" id="UP000663874">
    <property type="component" value="Unassembled WGS sequence"/>
</dbReference>
<dbReference type="EMBL" id="CAJNOL010002453">
    <property type="protein sequence ID" value="CAF1501924.1"/>
    <property type="molecule type" value="Genomic_DNA"/>
</dbReference>
<accession>A0A814XYH2</accession>
<feature type="region of interest" description="Disordered" evidence="1">
    <location>
        <begin position="1"/>
        <end position="81"/>
    </location>
</feature>
<evidence type="ECO:0000313" key="3">
    <source>
        <dbReference type="EMBL" id="CAF1221094.1"/>
    </source>
</evidence>
<feature type="compositionally biased region" description="Polar residues" evidence="1">
    <location>
        <begin position="1"/>
        <end position="10"/>
    </location>
</feature>
<dbReference type="EMBL" id="CAJNOU010001551">
    <property type="protein sequence ID" value="CAF1221094.1"/>
    <property type="molecule type" value="Genomic_DNA"/>
</dbReference>
<sequence>MSLNTDSIQRNKPVLRDADSQRSRITTTESHIFNLPPPPSSSSSSITINHPLSTIRPSPIPGNFNIPPPPPPSSSSSMINDTMSTFNKERLHDILQQGLGTYVFIEHFGLVPKLNHF</sequence>
<evidence type="ECO:0000313" key="7">
    <source>
        <dbReference type="EMBL" id="CAF3654641.1"/>
    </source>
</evidence>
<dbReference type="Proteomes" id="UP000663889">
    <property type="component" value="Unassembled WGS sequence"/>
</dbReference>
<evidence type="ECO:0000313" key="6">
    <source>
        <dbReference type="EMBL" id="CAF3529515.1"/>
    </source>
</evidence>
<evidence type="ECO:0000313" key="9">
    <source>
        <dbReference type="Proteomes" id="UP000663870"/>
    </source>
</evidence>
<dbReference type="EMBL" id="CAJNOO010000686">
    <property type="protein sequence ID" value="CAF1010989.1"/>
    <property type="molecule type" value="Genomic_DNA"/>
</dbReference>
<proteinExistence type="predicted"/>
<dbReference type="Proteomes" id="UP000663870">
    <property type="component" value="Unassembled WGS sequence"/>
</dbReference>
<feature type="compositionally biased region" description="Polar residues" evidence="1">
    <location>
        <begin position="46"/>
        <end position="56"/>
    </location>
</feature>
<protein>
    <submittedName>
        <fullName evidence="4">Uncharacterized protein</fullName>
    </submittedName>
</protein>
<dbReference type="EMBL" id="CAJNOH010001478">
    <property type="protein sequence ID" value="CAF1221898.1"/>
    <property type="molecule type" value="Genomic_DNA"/>
</dbReference>
<keyword evidence="9" id="KW-1185">Reference proteome</keyword>
<comment type="caution">
    <text evidence="4">The sequence shown here is derived from an EMBL/GenBank/DDBJ whole genome shotgun (WGS) entry which is preliminary data.</text>
</comment>
<dbReference type="EMBL" id="CAJOAX010000172">
    <property type="protein sequence ID" value="CAF3529515.1"/>
    <property type="molecule type" value="Genomic_DNA"/>
</dbReference>
<evidence type="ECO:0000313" key="2">
    <source>
        <dbReference type="EMBL" id="CAF1010989.1"/>
    </source>
</evidence>
<evidence type="ECO:0000313" key="4">
    <source>
        <dbReference type="EMBL" id="CAF1221898.1"/>
    </source>
</evidence>
<dbReference type="OrthoDB" id="10004934at2759"/>
<dbReference type="Proteomes" id="UP000663823">
    <property type="component" value="Unassembled WGS sequence"/>
</dbReference>
<dbReference type="Proteomes" id="UP000663882">
    <property type="component" value="Unassembled WGS sequence"/>
</dbReference>
<name>A0A814XYH2_9BILA</name>
<dbReference type="AlphaFoldDB" id="A0A814XYH2"/>
<gene>
    <name evidence="7" type="ORF">FNK824_LOCUS6187</name>
    <name evidence="5" type="ORF">JXQ802_LOCUS40474</name>
    <name evidence="6" type="ORF">OTI717_LOCUS3242</name>
    <name evidence="4" type="ORF">PYM288_LOCUS25917</name>
    <name evidence="2" type="ORF">RFH988_LOCUS14676</name>
    <name evidence="3" type="ORF">SEV965_LOCUS22191</name>
</gene>